<evidence type="ECO:0000256" key="7">
    <source>
        <dbReference type="ARBA" id="ARBA00022771"/>
    </source>
</evidence>
<dbReference type="InterPro" id="IPR006295">
    <property type="entry name" value="DNA_primase_DnaG"/>
</dbReference>
<evidence type="ECO:0000256" key="10">
    <source>
        <dbReference type="ARBA" id="ARBA00023125"/>
    </source>
</evidence>
<evidence type="ECO:0000256" key="2">
    <source>
        <dbReference type="ARBA" id="ARBA00022515"/>
    </source>
</evidence>
<keyword evidence="10 12" id="KW-0238">DNA-binding</keyword>
<dbReference type="PROSITE" id="PS50880">
    <property type="entry name" value="TOPRIM"/>
    <property type="match status" value="1"/>
</dbReference>
<dbReference type="SMART" id="SM00493">
    <property type="entry name" value="TOPRIM"/>
    <property type="match status" value="1"/>
</dbReference>
<dbReference type="GO" id="GO:0006269">
    <property type="term" value="P:DNA replication, synthesis of primer"/>
    <property type="evidence" value="ECO:0007669"/>
    <property type="project" value="UniProtKB-UniRule"/>
</dbReference>
<comment type="subunit">
    <text evidence="12">Monomer. Interacts with DnaB.</text>
</comment>
<name>A0A1N7K7F4_9RHOB</name>
<comment type="cofactor">
    <cofactor evidence="12">
        <name>Zn(2+)</name>
        <dbReference type="ChEBI" id="CHEBI:29105"/>
    </cofactor>
    <text evidence="12">Binds 1 zinc ion per monomer.</text>
</comment>
<evidence type="ECO:0000256" key="12">
    <source>
        <dbReference type="HAMAP-Rule" id="MF_00974"/>
    </source>
</evidence>
<dbReference type="InterPro" id="IPR037068">
    <property type="entry name" value="DNA_primase_core_N_sf"/>
</dbReference>
<dbReference type="Pfam" id="PF01807">
    <property type="entry name" value="Zn_ribbon_DnaG"/>
    <property type="match status" value="1"/>
</dbReference>
<dbReference type="GO" id="GO:0003899">
    <property type="term" value="F:DNA-directed RNA polymerase activity"/>
    <property type="evidence" value="ECO:0007669"/>
    <property type="project" value="UniProtKB-UniRule"/>
</dbReference>
<dbReference type="Gene3D" id="3.90.980.10">
    <property type="entry name" value="DNA primase, catalytic core, N-terminal domain"/>
    <property type="match status" value="1"/>
</dbReference>
<dbReference type="AlphaFoldDB" id="A0A1N7K7F4"/>
<dbReference type="InterPro" id="IPR030846">
    <property type="entry name" value="DnaG_bac"/>
</dbReference>
<keyword evidence="7 12" id="KW-0863">Zinc-finger</keyword>
<dbReference type="InterPro" id="IPR036977">
    <property type="entry name" value="DNA_primase_Znf_CHC2"/>
</dbReference>
<dbReference type="Proteomes" id="UP000186141">
    <property type="component" value="Unassembled WGS sequence"/>
</dbReference>
<dbReference type="STRING" id="1086013.SAMN05421774_101256"/>
<evidence type="ECO:0000256" key="9">
    <source>
        <dbReference type="ARBA" id="ARBA00022842"/>
    </source>
</evidence>
<dbReference type="Pfam" id="PF08275">
    <property type="entry name" value="DNAG_N"/>
    <property type="match status" value="1"/>
</dbReference>
<dbReference type="SUPFAM" id="SSF56731">
    <property type="entry name" value="DNA primase core"/>
    <property type="match status" value="1"/>
</dbReference>
<keyword evidence="9" id="KW-0460">Magnesium</keyword>
<feature type="zinc finger region" description="CHC2-type" evidence="12">
    <location>
        <begin position="43"/>
        <end position="67"/>
    </location>
</feature>
<evidence type="ECO:0000256" key="5">
    <source>
        <dbReference type="ARBA" id="ARBA00022705"/>
    </source>
</evidence>
<dbReference type="HAMAP" id="MF_00974">
    <property type="entry name" value="DNA_primase_DnaG"/>
    <property type="match status" value="1"/>
</dbReference>
<dbReference type="FunFam" id="3.40.1360.10:FF:000002">
    <property type="entry name" value="DNA primase"/>
    <property type="match status" value="1"/>
</dbReference>
<evidence type="ECO:0000256" key="3">
    <source>
        <dbReference type="ARBA" id="ARBA00022679"/>
    </source>
</evidence>
<sequence>MSLPPGFLDELRNRLSLTQVVGRKVTWDMRKSNQAKGDMWAPCPFHQEKSASFHVDDRKGFYYCFGCHAKGDAISFVKETENVGFMEAVEILAREAGMPMPARDPRAAEVADRRSKLAEVMEAAVQHYRLMLRSGSGAVARDYLVRRRLPEAAQDRWHIGWAPDSRTGLLQALGAKGIAPELVVEAGLAIKPDDGGAPYDRFRGRVIFPIRDGRGRAISLGGRSLDPNARAKYLNGPETALFDKGRNLFNIGPAREAAGKGLPLVVAEGYMDVIALSEAGFRGAVAPLGTAVTEDQLRLMWRIHDEPVIALDGDAAGLRAALRVIDLALPMLEAGKGLRFAVMPGGMDPDDLIKAEGAGAFQRVLEGAQPMVRLLWQRETEGQVFDSPERRAALDKRLRAALARIADPSIRAHYGTEMKRLREDLFGTGVRAPRGFVPRHWQQKVKAAPMPSTRASMLAGSGEAVEERLREAVVLSVLALHPDLVETFDTALERMECTDPAHGQLRTALLRAAQAADPRGTLSAMAGPELETLRALPHVQIVPAVRNPEDAVMARLCLAEEFAKLEARRTARREIAEGVEEVGEGSTPSDEGLTWRLGQAAEAVNRAGRAQNEDSSDLGEDRAAMSGYLQSLIDGQVWVKKRH</sequence>
<evidence type="ECO:0000256" key="4">
    <source>
        <dbReference type="ARBA" id="ARBA00022695"/>
    </source>
</evidence>
<dbReference type="Pfam" id="PF13662">
    <property type="entry name" value="Toprim_4"/>
    <property type="match status" value="1"/>
</dbReference>
<comment type="function">
    <text evidence="12">RNA polymerase that catalyzes the synthesis of short RNA molecules used as primers for DNA polymerase during DNA replication.</text>
</comment>
<keyword evidence="5 12" id="KW-0235">DNA replication</keyword>
<organism evidence="14 15">
    <name type="scientific">Gemmobacter megaterium</name>
    <dbReference type="NCBI Taxonomy" id="1086013"/>
    <lineage>
        <taxon>Bacteria</taxon>
        <taxon>Pseudomonadati</taxon>
        <taxon>Pseudomonadota</taxon>
        <taxon>Alphaproteobacteria</taxon>
        <taxon>Rhodobacterales</taxon>
        <taxon>Paracoccaceae</taxon>
        <taxon>Gemmobacter</taxon>
    </lineage>
</organism>
<dbReference type="SUPFAM" id="SSF57783">
    <property type="entry name" value="Zinc beta-ribbon"/>
    <property type="match status" value="1"/>
</dbReference>
<dbReference type="SMART" id="SM00400">
    <property type="entry name" value="ZnF_CHCC"/>
    <property type="match status" value="1"/>
</dbReference>
<dbReference type="Gene3D" id="3.40.1360.10">
    <property type="match status" value="1"/>
</dbReference>
<protein>
    <recommendedName>
        <fullName evidence="12">DNA primase</fullName>
        <ecNumber evidence="12">2.7.7.101</ecNumber>
    </recommendedName>
</protein>
<dbReference type="InterPro" id="IPR013264">
    <property type="entry name" value="DNAG_N"/>
</dbReference>
<dbReference type="GO" id="GO:0000428">
    <property type="term" value="C:DNA-directed RNA polymerase complex"/>
    <property type="evidence" value="ECO:0007669"/>
    <property type="project" value="UniProtKB-KW"/>
</dbReference>
<accession>A0A1N7K7F4</accession>
<comment type="catalytic activity">
    <reaction evidence="12">
        <text>ssDNA + n NTP = ssDNA/pppN(pN)n-1 hybrid + (n-1) diphosphate.</text>
        <dbReference type="EC" id="2.7.7.101"/>
    </reaction>
</comment>
<dbReference type="CDD" id="cd03364">
    <property type="entry name" value="TOPRIM_DnaG_primases"/>
    <property type="match status" value="1"/>
</dbReference>
<keyword evidence="1 12" id="KW-0240">DNA-directed RNA polymerase</keyword>
<dbReference type="GO" id="GO:0003677">
    <property type="term" value="F:DNA binding"/>
    <property type="evidence" value="ECO:0007669"/>
    <property type="project" value="UniProtKB-KW"/>
</dbReference>
<dbReference type="InterPro" id="IPR006171">
    <property type="entry name" value="TOPRIM_dom"/>
</dbReference>
<dbReference type="NCBIfam" id="TIGR01391">
    <property type="entry name" value="dnaG"/>
    <property type="match status" value="1"/>
</dbReference>
<keyword evidence="3 12" id="KW-0808">Transferase</keyword>
<dbReference type="GO" id="GO:1990077">
    <property type="term" value="C:primosome complex"/>
    <property type="evidence" value="ECO:0007669"/>
    <property type="project" value="UniProtKB-KW"/>
</dbReference>
<evidence type="ECO:0000256" key="1">
    <source>
        <dbReference type="ARBA" id="ARBA00022478"/>
    </source>
</evidence>
<dbReference type="InterPro" id="IPR034151">
    <property type="entry name" value="TOPRIM_DnaG_bac"/>
</dbReference>
<evidence type="ECO:0000256" key="6">
    <source>
        <dbReference type="ARBA" id="ARBA00022723"/>
    </source>
</evidence>
<keyword evidence="15" id="KW-1185">Reference proteome</keyword>
<evidence type="ECO:0000313" key="15">
    <source>
        <dbReference type="Proteomes" id="UP000186141"/>
    </source>
</evidence>
<dbReference type="OrthoDB" id="9803773at2"/>
<reference evidence="14 15" key="1">
    <citation type="submission" date="2017-01" db="EMBL/GenBank/DDBJ databases">
        <authorList>
            <person name="Mah S.A."/>
            <person name="Swanson W.J."/>
            <person name="Moy G.W."/>
            <person name="Vacquier V.D."/>
        </authorList>
    </citation>
    <scope>NUCLEOTIDE SEQUENCE [LARGE SCALE GENOMIC DNA]</scope>
    <source>
        <strain evidence="14 15">DSM 26375</strain>
    </source>
</reference>
<gene>
    <name evidence="12" type="primary">dnaG</name>
    <name evidence="14" type="ORF">SAMN05421774_101256</name>
</gene>
<keyword evidence="6 12" id="KW-0479">Metal-binding</keyword>
<feature type="domain" description="Toprim" evidence="13">
    <location>
        <begin position="262"/>
        <end position="346"/>
    </location>
</feature>
<dbReference type="RefSeq" id="WP_076527916.1">
    <property type="nucleotide sequence ID" value="NZ_BMEH01000001.1"/>
</dbReference>
<evidence type="ECO:0000313" key="14">
    <source>
        <dbReference type="EMBL" id="SIS57497.1"/>
    </source>
</evidence>
<evidence type="ECO:0000259" key="13">
    <source>
        <dbReference type="PROSITE" id="PS50880"/>
    </source>
</evidence>
<evidence type="ECO:0000256" key="8">
    <source>
        <dbReference type="ARBA" id="ARBA00022833"/>
    </source>
</evidence>
<keyword evidence="8 12" id="KW-0862">Zinc</keyword>
<keyword evidence="2 12" id="KW-0639">Primosome</keyword>
<comment type="similarity">
    <text evidence="12">Belongs to the DnaG primase family.</text>
</comment>
<dbReference type="EC" id="2.7.7.101" evidence="12"/>
<comment type="domain">
    <text evidence="12">Contains an N-terminal zinc-binding domain, a central core domain that contains the primase activity, and a C-terminal DnaB-binding domain.</text>
</comment>
<dbReference type="GO" id="GO:0008270">
    <property type="term" value="F:zinc ion binding"/>
    <property type="evidence" value="ECO:0007669"/>
    <property type="project" value="UniProtKB-UniRule"/>
</dbReference>
<evidence type="ECO:0000256" key="11">
    <source>
        <dbReference type="ARBA" id="ARBA00023163"/>
    </source>
</evidence>
<proteinExistence type="inferred from homology"/>
<dbReference type="InterPro" id="IPR002694">
    <property type="entry name" value="Znf_CHC2"/>
</dbReference>
<dbReference type="EMBL" id="FTOT01000001">
    <property type="protein sequence ID" value="SIS57497.1"/>
    <property type="molecule type" value="Genomic_DNA"/>
</dbReference>
<dbReference type="PANTHER" id="PTHR30313:SF2">
    <property type="entry name" value="DNA PRIMASE"/>
    <property type="match status" value="1"/>
</dbReference>
<dbReference type="GO" id="GO:0005737">
    <property type="term" value="C:cytoplasm"/>
    <property type="evidence" value="ECO:0007669"/>
    <property type="project" value="TreeGrafter"/>
</dbReference>
<keyword evidence="4 12" id="KW-0548">Nucleotidyltransferase</keyword>
<keyword evidence="11 12" id="KW-0804">Transcription</keyword>
<dbReference type="Gene3D" id="3.90.580.10">
    <property type="entry name" value="Zinc finger, CHC2-type domain"/>
    <property type="match status" value="1"/>
</dbReference>
<dbReference type="PANTHER" id="PTHR30313">
    <property type="entry name" value="DNA PRIMASE"/>
    <property type="match status" value="1"/>
</dbReference>
<dbReference type="InterPro" id="IPR050219">
    <property type="entry name" value="DnaG_primase"/>
</dbReference>